<evidence type="ECO:0000313" key="2">
    <source>
        <dbReference type="Proteomes" id="UP000002668"/>
    </source>
</evidence>
<sequence length="121" mass="13970">MLDEGHLLEVFVLQTWIVAQYRFIQYILWLLHIDHTCLPNMKNHKQAAIRPFGRDEEMAESTLKLRRDGHPHAYTSDHVMGGRPPRLTSDWKATNIVKQVVQEAGILLNKATRCRALQSAI</sequence>
<proteinExistence type="predicted"/>
<dbReference type="VEuPathDB" id="FungiDB:LEMA_P088050.1"/>
<gene>
    <name evidence="1" type="ORF">LEMA_P088050.1</name>
</gene>
<accession>E5A7H1</accession>
<organism evidence="1 2">
    <name type="scientific">Leptosphaeria maculans (strain JN3 / isolate v23.1.3 / race Av1-4-5-6-7-8)</name>
    <name type="common">Blackleg fungus</name>
    <name type="synonym">Phoma lingam</name>
    <dbReference type="NCBI Taxonomy" id="985895"/>
    <lineage>
        <taxon>Eukaryota</taxon>
        <taxon>Fungi</taxon>
        <taxon>Dikarya</taxon>
        <taxon>Ascomycota</taxon>
        <taxon>Pezizomycotina</taxon>
        <taxon>Dothideomycetes</taxon>
        <taxon>Pleosporomycetidae</taxon>
        <taxon>Pleosporales</taxon>
        <taxon>Pleosporineae</taxon>
        <taxon>Leptosphaeriaceae</taxon>
        <taxon>Plenodomus</taxon>
        <taxon>Plenodomus lingam/Leptosphaeria maculans species complex</taxon>
    </lineage>
</organism>
<dbReference type="EMBL" id="FP929136">
    <property type="protein sequence ID" value="CBX99566.1"/>
    <property type="molecule type" value="Genomic_DNA"/>
</dbReference>
<dbReference type="GeneID" id="13289296"/>
<reference evidence="2" key="1">
    <citation type="journal article" date="2011" name="Nat. Commun.">
        <title>Effector diversification within compartments of the Leptosphaeria maculans genome affected by Repeat-Induced Point mutations.</title>
        <authorList>
            <person name="Rouxel T."/>
            <person name="Grandaubert J."/>
            <person name="Hane J.K."/>
            <person name="Hoede C."/>
            <person name="van de Wouw A.P."/>
            <person name="Couloux A."/>
            <person name="Dominguez V."/>
            <person name="Anthouard V."/>
            <person name="Bally P."/>
            <person name="Bourras S."/>
            <person name="Cozijnsen A.J."/>
            <person name="Ciuffetti L.M."/>
            <person name="Degrave A."/>
            <person name="Dilmaghani A."/>
            <person name="Duret L."/>
            <person name="Fudal I."/>
            <person name="Goodwin S.B."/>
            <person name="Gout L."/>
            <person name="Glaser N."/>
            <person name="Linglin J."/>
            <person name="Kema G.H.J."/>
            <person name="Lapalu N."/>
            <person name="Lawrence C.B."/>
            <person name="May K."/>
            <person name="Meyer M."/>
            <person name="Ollivier B."/>
            <person name="Poulain J."/>
            <person name="Schoch C.L."/>
            <person name="Simon A."/>
            <person name="Spatafora J.W."/>
            <person name="Stachowiak A."/>
            <person name="Turgeon B.G."/>
            <person name="Tyler B.M."/>
            <person name="Vincent D."/>
            <person name="Weissenbach J."/>
            <person name="Amselem J."/>
            <person name="Quesneville H."/>
            <person name="Oliver R.P."/>
            <person name="Wincker P."/>
            <person name="Balesdent M.-H."/>
            <person name="Howlett B.J."/>
        </authorList>
    </citation>
    <scope>NUCLEOTIDE SEQUENCE [LARGE SCALE GENOMIC DNA]</scope>
    <source>
        <strain evidence="2">JN3 / isolate v23.1.3 / race Av1-4-5-6-7-8</strain>
    </source>
</reference>
<dbReference type="HOGENOM" id="CLU_2038485_0_0_1"/>
<dbReference type="InParanoid" id="E5A7H1"/>
<protein>
    <submittedName>
        <fullName evidence="1">Uncharacterized protein</fullName>
    </submittedName>
</protein>
<dbReference type="AlphaFoldDB" id="E5A7H1"/>
<name>E5A7H1_LEPMJ</name>
<dbReference type="Proteomes" id="UP000002668">
    <property type="component" value="Genome"/>
</dbReference>
<keyword evidence="2" id="KW-1185">Reference proteome</keyword>
<evidence type="ECO:0000313" key="1">
    <source>
        <dbReference type="EMBL" id="CBX99566.1"/>
    </source>
</evidence>